<dbReference type="Pfam" id="PF01510">
    <property type="entry name" value="Amidase_2"/>
    <property type="match status" value="1"/>
</dbReference>
<dbReference type="InterPro" id="IPR036365">
    <property type="entry name" value="PGBD-like_sf"/>
</dbReference>
<evidence type="ECO:0000259" key="3">
    <source>
        <dbReference type="SMART" id="SM00701"/>
    </source>
</evidence>
<dbReference type="SMART" id="SM00644">
    <property type="entry name" value="Ami_2"/>
    <property type="match status" value="1"/>
</dbReference>
<dbReference type="InterPro" id="IPR015510">
    <property type="entry name" value="PGRP"/>
</dbReference>
<dbReference type="InterPro" id="IPR002502">
    <property type="entry name" value="Amidase_domain"/>
</dbReference>
<name>A0A368T715_9ACTN</name>
<organism evidence="4 5">
    <name type="scientific">Marinitenerispora sediminis</name>
    <dbReference type="NCBI Taxonomy" id="1931232"/>
    <lineage>
        <taxon>Bacteria</taxon>
        <taxon>Bacillati</taxon>
        <taxon>Actinomycetota</taxon>
        <taxon>Actinomycetes</taxon>
        <taxon>Streptosporangiales</taxon>
        <taxon>Nocardiopsidaceae</taxon>
        <taxon>Marinitenerispora</taxon>
    </lineage>
</organism>
<dbReference type="RefSeq" id="WP_114399247.1">
    <property type="nucleotide sequence ID" value="NZ_QEIM01000115.1"/>
</dbReference>
<dbReference type="InterPro" id="IPR036505">
    <property type="entry name" value="Amidase/PGRP_sf"/>
</dbReference>
<dbReference type="GO" id="GO:0008270">
    <property type="term" value="F:zinc ion binding"/>
    <property type="evidence" value="ECO:0007669"/>
    <property type="project" value="InterPro"/>
</dbReference>
<sequence>MPAIIPRASWGARAPRSRATVNWTQRTEFVVHHSEGPATQTPKAIQNFHMDSRGWADLGYNFLISADGRIYEGRGWLVVGAHAPNHNTSGIGVCLIGSYTKTLPTAAALESLQWLYAEANRRKGSALRIRRHRDVTSTDCPGGALASWVSANLGKTSSTPTGEGDMVGLKQGDSGERVKFLQELLRAGGHDLGPAGIDGEYGPATSRAVLAARKAEGSKQDFGDRITGAAAKQILSQFIKSHL</sequence>
<dbReference type="EMBL" id="QEIN01000063">
    <property type="protein sequence ID" value="RCV59290.1"/>
    <property type="molecule type" value="Genomic_DNA"/>
</dbReference>
<comment type="similarity">
    <text evidence="1">Belongs to the N-acetylmuramoyl-L-alanine amidase 2 family.</text>
</comment>
<dbReference type="PANTHER" id="PTHR11022:SF41">
    <property type="entry name" value="PEPTIDOGLYCAN-RECOGNITION PROTEIN LC-RELATED"/>
    <property type="match status" value="1"/>
</dbReference>
<dbReference type="SMART" id="SM00701">
    <property type="entry name" value="PGRP"/>
    <property type="match status" value="1"/>
</dbReference>
<dbReference type="Proteomes" id="UP000253318">
    <property type="component" value="Unassembled WGS sequence"/>
</dbReference>
<dbReference type="CDD" id="cd06583">
    <property type="entry name" value="PGRP"/>
    <property type="match status" value="1"/>
</dbReference>
<feature type="domain" description="Peptidoglycan recognition protein family" evidence="3">
    <location>
        <begin position="2"/>
        <end position="136"/>
    </location>
</feature>
<dbReference type="OrthoDB" id="514320at2"/>
<reference evidence="4 5" key="1">
    <citation type="submission" date="2018-04" db="EMBL/GenBank/DDBJ databases">
        <title>Novel actinobacteria from marine sediment.</title>
        <authorList>
            <person name="Ng Z.Y."/>
            <person name="Tan G.Y.A."/>
        </authorList>
    </citation>
    <scope>NUCLEOTIDE SEQUENCE [LARGE SCALE GENOMIC DNA]</scope>
    <source>
        <strain evidence="4 5">TPS81</strain>
    </source>
</reference>
<evidence type="ECO:0000313" key="4">
    <source>
        <dbReference type="EMBL" id="RCV59290.1"/>
    </source>
</evidence>
<dbReference type="InterPro" id="IPR036366">
    <property type="entry name" value="PGBDSf"/>
</dbReference>
<feature type="domain" description="N-acetylmuramoyl-L-alanine amidase" evidence="2">
    <location>
        <begin position="14"/>
        <end position="142"/>
    </location>
</feature>
<accession>A0A368T715</accession>
<dbReference type="Gene3D" id="1.10.101.10">
    <property type="entry name" value="PGBD-like superfamily/PGBD"/>
    <property type="match status" value="1"/>
</dbReference>
<dbReference type="SUPFAM" id="SSF47090">
    <property type="entry name" value="PGBD-like"/>
    <property type="match status" value="1"/>
</dbReference>
<keyword evidence="5" id="KW-1185">Reference proteome</keyword>
<dbReference type="PANTHER" id="PTHR11022">
    <property type="entry name" value="PEPTIDOGLYCAN RECOGNITION PROTEIN"/>
    <property type="match status" value="1"/>
</dbReference>
<comment type="caution">
    <text evidence="4">The sequence shown here is derived from an EMBL/GenBank/DDBJ whole genome shotgun (WGS) entry which is preliminary data.</text>
</comment>
<proteinExistence type="inferred from homology"/>
<dbReference type="GO" id="GO:0008745">
    <property type="term" value="F:N-acetylmuramoyl-L-alanine amidase activity"/>
    <property type="evidence" value="ECO:0007669"/>
    <property type="project" value="InterPro"/>
</dbReference>
<dbReference type="AlphaFoldDB" id="A0A368T715"/>
<dbReference type="InterPro" id="IPR006619">
    <property type="entry name" value="PGRP_domain_met/bac"/>
</dbReference>
<protein>
    <submittedName>
        <fullName evidence="4">MarR family transcriptional regulator</fullName>
    </submittedName>
</protein>
<dbReference type="Gene3D" id="3.40.80.10">
    <property type="entry name" value="Peptidoglycan recognition protein-like"/>
    <property type="match status" value="1"/>
</dbReference>
<gene>
    <name evidence="4" type="ORF">DEF24_09975</name>
</gene>
<evidence type="ECO:0000256" key="1">
    <source>
        <dbReference type="ARBA" id="ARBA00007553"/>
    </source>
</evidence>
<evidence type="ECO:0000313" key="5">
    <source>
        <dbReference type="Proteomes" id="UP000253318"/>
    </source>
</evidence>
<evidence type="ECO:0000259" key="2">
    <source>
        <dbReference type="SMART" id="SM00644"/>
    </source>
</evidence>
<dbReference type="SUPFAM" id="SSF55846">
    <property type="entry name" value="N-acetylmuramoyl-L-alanine amidase-like"/>
    <property type="match status" value="1"/>
</dbReference>
<dbReference type="GO" id="GO:0009253">
    <property type="term" value="P:peptidoglycan catabolic process"/>
    <property type="evidence" value="ECO:0007669"/>
    <property type="project" value="InterPro"/>
</dbReference>